<evidence type="ECO:0000313" key="2">
    <source>
        <dbReference type="EMBL" id="AGA32465.1"/>
    </source>
</evidence>
<dbReference type="EMBL" id="CP003989">
    <property type="protein sequence ID" value="AGA32465.1"/>
    <property type="molecule type" value="Genomic_DNA"/>
</dbReference>
<feature type="region of interest" description="Disordered" evidence="1">
    <location>
        <begin position="41"/>
        <end position="63"/>
    </location>
</feature>
<dbReference type="AlphaFoldDB" id="L0DU05"/>
<dbReference type="HOGENOM" id="CLU_186849_0_0_6"/>
<dbReference type="KEGG" id="tni:TVNIR_0772"/>
<evidence type="ECO:0000313" key="3">
    <source>
        <dbReference type="Proteomes" id="UP000010809"/>
    </source>
</evidence>
<evidence type="ECO:0000256" key="1">
    <source>
        <dbReference type="SAM" id="MobiDB-lite"/>
    </source>
</evidence>
<dbReference type="Proteomes" id="UP000010809">
    <property type="component" value="Chromosome"/>
</dbReference>
<reference evidence="2" key="1">
    <citation type="submission" date="2015-12" db="EMBL/GenBank/DDBJ databases">
        <authorList>
            <person name="Tikhonova T.V."/>
            <person name="Pavlov A.R."/>
            <person name="Beletsky A.V."/>
            <person name="Mardanov A.V."/>
            <person name="Sorokin D.Y."/>
            <person name="Ravin N.V."/>
            <person name="Popov V.O."/>
        </authorList>
    </citation>
    <scope>NUCLEOTIDE SEQUENCE</scope>
    <source>
        <strain evidence="2">DSM 14787</strain>
    </source>
</reference>
<sequence>MMRTTIDIEDDVLEAAKEIAQRERTSAGRVVSRLLRAALTQPATPQGEPSTRGVGGFRPFASPSARIVTNERVEQLRDEEGV</sequence>
<name>L0DU05_THIND</name>
<dbReference type="PATRIC" id="fig|1255043.3.peg.778"/>
<dbReference type="eggNOG" id="ENOG5033H2H">
    <property type="taxonomic scope" value="Bacteria"/>
</dbReference>
<keyword evidence="3" id="KW-1185">Reference proteome</keyword>
<protein>
    <recommendedName>
        <fullName evidence="4">Antitoxin</fullName>
    </recommendedName>
</protein>
<proteinExistence type="predicted"/>
<accession>L0DU05</accession>
<evidence type="ECO:0008006" key="4">
    <source>
        <dbReference type="Google" id="ProtNLM"/>
    </source>
</evidence>
<organism evidence="2 3">
    <name type="scientific">Thioalkalivibrio nitratireducens (strain DSM 14787 / UNIQEM 213 / ALEN2)</name>
    <dbReference type="NCBI Taxonomy" id="1255043"/>
    <lineage>
        <taxon>Bacteria</taxon>
        <taxon>Pseudomonadati</taxon>
        <taxon>Pseudomonadota</taxon>
        <taxon>Gammaproteobacteria</taxon>
        <taxon>Chromatiales</taxon>
        <taxon>Ectothiorhodospiraceae</taxon>
        <taxon>Thioalkalivibrio</taxon>
    </lineage>
</organism>
<gene>
    <name evidence="2" type="ordered locus">TVNIR_0772</name>
</gene>